<organism evidence="1 2">
    <name type="scientific">Caldichromatium japonicum</name>
    <dbReference type="NCBI Taxonomy" id="2699430"/>
    <lineage>
        <taxon>Bacteria</taxon>
        <taxon>Pseudomonadati</taxon>
        <taxon>Pseudomonadota</taxon>
        <taxon>Gammaproteobacteria</taxon>
        <taxon>Chromatiales</taxon>
        <taxon>Chromatiaceae</taxon>
        <taxon>Caldichromatium</taxon>
    </lineage>
</organism>
<proteinExistence type="predicted"/>
<dbReference type="EMBL" id="CP048029">
    <property type="protein sequence ID" value="QIK38567.1"/>
    <property type="molecule type" value="Genomic_DNA"/>
</dbReference>
<reference evidence="2" key="1">
    <citation type="submission" date="2020-01" db="EMBL/GenBank/DDBJ databases">
        <title>Caldichromatium gen. nov., sp. nov., a thermophilic purple sulfur bacterium member of the family Chromatiaceae isolated from Nakabusa hot spring, Japan.</title>
        <authorList>
            <person name="Saini M.K."/>
            <person name="Hanada S."/>
            <person name="Tank M."/>
        </authorList>
    </citation>
    <scope>NUCLEOTIDE SEQUENCE [LARGE SCALE GENOMIC DNA]</scope>
    <source>
        <strain evidence="2">No.7</strain>
    </source>
</reference>
<dbReference type="KEGG" id="cjap:GWK36_11895"/>
<dbReference type="GO" id="GO:0009399">
    <property type="term" value="P:nitrogen fixation"/>
    <property type="evidence" value="ECO:0007669"/>
    <property type="project" value="InterPro"/>
</dbReference>
<dbReference type="RefSeq" id="WP_166271384.1">
    <property type="nucleotide sequence ID" value="NZ_CP048029.1"/>
</dbReference>
<dbReference type="Pfam" id="PF04891">
    <property type="entry name" value="NifQ"/>
    <property type="match status" value="1"/>
</dbReference>
<dbReference type="GO" id="GO:0030151">
    <property type="term" value="F:molybdenum ion binding"/>
    <property type="evidence" value="ECO:0007669"/>
    <property type="project" value="InterPro"/>
</dbReference>
<gene>
    <name evidence="1" type="ORF">GWK36_11895</name>
</gene>
<dbReference type="InterPro" id="IPR006975">
    <property type="entry name" value="NifQ"/>
</dbReference>
<protein>
    <submittedName>
        <fullName evidence="1">Nitrogen fixation protein NifQ</fullName>
    </submittedName>
</protein>
<evidence type="ECO:0000313" key="2">
    <source>
        <dbReference type="Proteomes" id="UP000502699"/>
    </source>
</evidence>
<accession>A0A6G7VFJ6</accession>
<keyword evidence="2" id="KW-1185">Reference proteome</keyword>
<sequence>MKPLRECRESLVGELLRRPAGADFLEDPLRSLLASMLAGRALGEGIMSATLGLPAADFAKLWDAYFPGPHLRLEDGRTEDIPEMSDLIQLFTDYRAESDERYAWMARIVAWGCAGRNHLWQDMGFADRRELSAFMNAAFPALAALNTGDMKWKKFIYRHYCQRDGIYVCPAPSCGECADYAKCFAPEE</sequence>
<dbReference type="Proteomes" id="UP000502699">
    <property type="component" value="Chromosome"/>
</dbReference>
<dbReference type="AlphaFoldDB" id="A0A6G7VFJ6"/>
<evidence type="ECO:0000313" key="1">
    <source>
        <dbReference type="EMBL" id="QIK38567.1"/>
    </source>
</evidence>
<name>A0A6G7VFJ6_9GAMM</name>